<evidence type="ECO:0000313" key="1">
    <source>
        <dbReference type="EMBL" id="CUK25238.1"/>
    </source>
</evidence>
<dbReference type="Gene3D" id="3.40.50.720">
    <property type="entry name" value="NAD(P)-binding Rossmann-like Domain"/>
    <property type="match status" value="1"/>
</dbReference>
<accession>A0A0P1IVG7</accession>
<dbReference type="AlphaFoldDB" id="A0A0P1IVG7"/>
<organism evidence="1 2">
    <name type="scientific">Cognatishimia activa</name>
    <dbReference type="NCBI Taxonomy" id="1715691"/>
    <lineage>
        <taxon>Bacteria</taxon>
        <taxon>Pseudomonadati</taxon>
        <taxon>Pseudomonadota</taxon>
        <taxon>Alphaproteobacteria</taxon>
        <taxon>Rhodobacterales</taxon>
        <taxon>Paracoccaceae</taxon>
        <taxon>Cognatishimia</taxon>
    </lineage>
</organism>
<dbReference type="Proteomes" id="UP000051184">
    <property type="component" value="Unassembled WGS sequence"/>
</dbReference>
<name>A0A0P1IVG7_9RHOB</name>
<dbReference type="EMBL" id="CYUE01000012">
    <property type="protein sequence ID" value="CUK25238.1"/>
    <property type="molecule type" value="Genomic_DNA"/>
</dbReference>
<reference evidence="2" key="1">
    <citation type="submission" date="2015-09" db="EMBL/GenBank/DDBJ databases">
        <authorList>
            <person name="Rodrigo-Torres Lidia"/>
            <person name="Arahal R.David."/>
        </authorList>
    </citation>
    <scope>NUCLEOTIDE SEQUENCE [LARGE SCALE GENOMIC DNA]</scope>
    <source>
        <strain evidence="2">CECT 5114</strain>
    </source>
</reference>
<keyword evidence="2" id="KW-1185">Reference proteome</keyword>
<gene>
    <name evidence="1" type="ORF">TA5114_01030</name>
</gene>
<protein>
    <submittedName>
        <fullName evidence="1">Uncharacterized protein</fullName>
    </submittedName>
</protein>
<sequence>MINCSYRSDGLALGHYRFRRDLQMRILLTGGAGYIGSHTYVNSP</sequence>
<proteinExistence type="predicted"/>
<evidence type="ECO:0000313" key="2">
    <source>
        <dbReference type="Proteomes" id="UP000051184"/>
    </source>
</evidence>